<dbReference type="EMBL" id="LAZR01057653">
    <property type="protein sequence ID" value="KKK71615.1"/>
    <property type="molecule type" value="Genomic_DNA"/>
</dbReference>
<dbReference type="AlphaFoldDB" id="A0A0F8YD33"/>
<gene>
    <name evidence="1" type="ORF">LCGC14_2912140</name>
</gene>
<accession>A0A0F8YD33</accession>
<name>A0A0F8YD33_9ZZZZ</name>
<proteinExistence type="predicted"/>
<organism evidence="1">
    <name type="scientific">marine sediment metagenome</name>
    <dbReference type="NCBI Taxonomy" id="412755"/>
    <lineage>
        <taxon>unclassified sequences</taxon>
        <taxon>metagenomes</taxon>
        <taxon>ecological metagenomes</taxon>
    </lineage>
</organism>
<sequence>MKSDCANAVRLLNVYRGKLGLEGQVYYQGESYRVRYLKLKDGRYSWATYDLAPSYPAARARTRSMARVSRRHAPGWNGYAPAYLRVRKRIIAARGAAA</sequence>
<reference evidence="1" key="1">
    <citation type="journal article" date="2015" name="Nature">
        <title>Complex archaea that bridge the gap between prokaryotes and eukaryotes.</title>
        <authorList>
            <person name="Spang A."/>
            <person name="Saw J.H."/>
            <person name="Jorgensen S.L."/>
            <person name="Zaremba-Niedzwiedzka K."/>
            <person name="Martijn J."/>
            <person name="Lind A.E."/>
            <person name="van Eijk R."/>
            <person name="Schleper C."/>
            <person name="Guy L."/>
            <person name="Ettema T.J."/>
        </authorList>
    </citation>
    <scope>NUCLEOTIDE SEQUENCE</scope>
</reference>
<protein>
    <submittedName>
        <fullName evidence="1">Uncharacterized protein</fullName>
    </submittedName>
</protein>
<comment type="caution">
    <text evidence="1">The sequence shown here is derived from an EMBL/GenBank/DDBJ whole genome shotgun (WGS) entry which is preliminary data.</text>
</comment>
<evidence type="ECO:0000313" key="1">
    <source>
        <dbReference type="EMBL" id="KKK71615.1"/>
    </source>
</evidence>